<evidence type="ECO:0000256" key="6">
    <source>
        <dbReference type="ARBA" id="ARBA00049274"/>
    </source>
</evidence>
<evidence type="ECO:0000256" key="4">
    <source>
        <dbReference type="ARBA" id="ARBA00022840"/>
    </source>
</evidence>
<dbReference type="Proteomes" id="UP001497497">
    <property type="component" value="Unassembled WGS sequence"/>
</dbReference>
<reference evidence="8 9" key="1">
    <citation type="submission" date="2024-04" db="EMBL/GenBank/DDBJ databases">
        <authorList>
            <consortium name="Genoscope - CEA"/>
            <person name="William W."/>
        </authorList>
    </citation>
    <scope>NUCLEOTIDE SEQUENCE [LARGE SCALE GENOMIC DNA]</scope>
</reference>
<dbReference type="GO" id="GO:0015631">
    <property type="term" value="F:tubulin binding"/>
    <property type="evidence" value="ECO:0007669"/>
    <property type="project" value="TreeGrafter"/>
</dbReference>
<dbReference type="SUPFAM" id="SSF56059">
    <property type="entry name" value="Glutathione synthetase ATP-binding domain-like"/>
    <property type="match status" value="1"/>
</dbReference>
<evidence type="ECO:0000313" key="8">
    <source>
        <dbReference type="EMBL" id="CAL1532403.1"/>
    </source>
</evidence>
<evidence type="ECO:0000256" key="2">
    <source>
        <dbReference type="ARBA" id="ARBA00022598"/>
    </source>
</evidence>
<organism evidence="8 9">
    <name type="scientific">Lymnaea stagnalis</name>
    <name type="common">Great pond snail</name>
    <name type="synonym">Helix stagnalis</name>
    <dbReference type="NCBI Taxonomy" id="6523"/>
    <lineage>
        <taxon>Eukaryota</taxon>
        <taxon>Metazoa</taxon>
        <taxon>Spiralia</taxon>
        <taxon>Lophotrochozoa</taxon>
        <taxon>Mollusca</taxon>
        <taxon>Gastropoda</taxon>
        <taxon>Heterobranchia</taxon>
        <taxon>Euthyneura</taxon>
        <taxon>Panpulmonata</taxon>
        <taxon>Hygrophila</taxon>
        <taxon>Lymnaeoidea</taxon>
        <taxon>Lymnaeidae</taxon>
        <taxon>Lymnaea</taxon>
    </lineage>
</organism>
<evidence type="ECO:0000313" key="9">
    <source>
        <dbReference type="Proteomes" id="UP001497497"/>
    </source>
</evidence>
<proteinExistence type="inferred from homology"/>
<dbReference type="AlphaFoldDB" id="A0AAV2HF32"/>
<comment type="caution">
    <text evidence="8">The sequence shown here is derived from an EMBL/GenBank/DDBJ whole genome shotgun (WGS) entry which is preliminary data.</text>
</comment>
<dbReference type="GO" id="GO:0005524">
    <property type="term" value="F:ATP binding"/>
    <property type="evidence" value="ECO:0007669"/>
    <property type="project" value="UniProtKB-KW"/>
</dbReference>
<keyword evidence="9" id="KW-1185">Reference proteome</keyword>
<accession>A0AAV2HF32</accession>
<evidence type="ECO:0000256" key="5">
    <source>
        <dbReference type="ARBA" id="ARBA00041448"/>
    </source>
</evidence>
<dbReference type="EMBL" id="CAXITT010000116">
    <property type="protein sequence ID" value="CAL1532403.1"/>
    <property type="molecule type" value="Genomic_DNA"/>
</dbReference>
<dbReference type="InterPro" id="IPR004344">
    <property type="entry name" value="TTL/TTLL_fam"/>
</dbReference>
<feature type="region of interest" description="Disordered" evidence="7">
    <location>
        <begin position="1"/>
        <end position="50"/>
    </location>
</feature>
<dbReference type="GO" id="GO:0000226">
    <property type="term" value="P:microtubule cytoskeleton organization"/>
    <property type="evidence" value="ECO:0007669"/>
    <property type="project" value="TreeGrafter"/>
</dbReference>
<comment type="similarity">
    <text evidence="1">Belongs to the tubulin--tyrosine ligase family.</text>
</comment>
<sequence length="580" mass="67660">MDLFNRNRNKYSKDACGNSSMTPSEKSDQDQDDYSSRSFSSDQDSDYESEYGKDYFENNGRCNKFQWDGVKRRFPVLEFDTQAFFNEDTNLKKNGQDFGLVCKVSGNAQIMRDILMAHGFYETHRSTRCFNLNWAANHPGPYYIRGMAHFQTINHFPQTKELTRKDKLFKNVIKMQKLHGKEHFDFVPQSFVLPNEYRAFRSYFKQDNGPFILKPVGLSRGRGVSLITKPRQALKKTETGKRNVVCKYIPNPLILNGYKFDLRIYVAVTSFDPLLIYVYKEGLTRFATVKYDMDSGTYENLCMHLTNYSINMTNSDYIKNVDPAIENVGNKWSLGALLRHLRSIGKDPTAIMVEIEDVIIKTILSVEWRVGLACKRYVRQDSNCFELFGFDILLDENYKAWLIEVNLSPSLGCDTPIDVKIKSNMLCDLLNLVGLRCYSPSNYFCGRKDYGFTDKLIERIQVTVGYYYYSKCRELIHLVFGLHNAKKQFKMLVAEEKERHASERDKQPKVENHKREPATLTLTLSPKEIEMIRQVREEETRSGGWQRVFPTADSWDKYWGFLSFPTRNNLILHQRLFPEM</sequence>
<dbReference type="Pfam" id="PF03133">
    <property type="entry name" value="TTL"/>
    <property type="match status" value="1"/>
</dbReference>
<gene>
    <name evidence="8" type="ORF">GSLYS_00006482001</name>
</gene>
<evidence type="ECO:0000256" key="7">
    <source>
        <dbReference type="SAM" id="MobiDB-lite"/>
    </source>
</evidence>
<name>A0AAV2HF32_LYMST</name>
<dbReference type="GO" id="GO:0070740">
    <property type="term" value="F:tubulin-glutamic acid ligase activity"/>
    <property type="evidence" value="ECO:0007669"/>
    <property type="project" value="TreeGrafter"/>
</dbReference>
<dbReference type="PANTHER" id="PTHR12241">
    <property type="entry name" value="TUBULIN POLYGLUTAMYLASE"/>
    <property type="match status" value="1"/>
</dbReference>
<keyword evidence="3" id="KW-0547">Nucleotide-binding</keyword>
<keyword evidence="2" id="KW-0436">Ligase</keyword>
<evidence type="ECO:0000256" key="1">
    <source>
        <dbReference type="ARBA" id="ARBA00006820"/>
    </source>
</evidence>
<comment type="catalytic activity">
    <reaction evidence="6">
        <text>L-glutamyl-[protein] + L-glutamate + ATP = gamma-L-glutamyl-L-glutamyl-[protein] + ADP + phosphate + H(+)</text>
        <dbReference type="Rhea" id="RHEA:60144"/>
        <dbReference type="Rhea" id="RHEA-COMP:10208"/>
        <dbReference type="Rhea" id="RHEA-COMP:15517"/>
        <dbReference type="ChEBI" id="CHEBI:15378"/>
        <dbReference type="ChEBI" id="CHEBI:29973"/>
        <dbReference type="ChEBI" id="CHEBI:29985"/>
        <dbReference type="ChEBI" id="CHEBI:30616"/>
        <dbReference type="ChEBI" id="CHEBI:43474"/>
        <dbReference type="ChEBI" id="CHEBI:143622"/>
        <dbReference type="ChEBI" id="CHEBI:456216"/>
    </reaction>
    <physiologicalReaction direction="left-to-right" evidence="6">
        <dbReference type="Rhea" id="RHEA:60145"/>
    </physiologicalReaction>
</comment>
<dbReference type="PROSITE" id="PS51221">
    <property type="entry name" value="TTL"/>
    <property type="match status" value="1"/>
</dbReference>
<protein>
    <recommendedName>
        <fullName evidence="5">Tubulin--tyrosine ligase-like protein 5</fullName>
    </recommendedName>
</protein>
<dbReference type="GO" id="GO:0036064">
    <property type="term" value="C:ciliary basal body"/>
    <property type="evidence" value="ECO:0007669"/>
    <property type="project" value="TreeGrafter"/>
</dbReference>
<keyword evidence="4" id="KW-0067">ATP-binding</keyword>
<evidence type="ECO:0000256" key="3">
    <source>
        <dbReference type="ARBA" id="ARBA00022741"/>
    </source>
</evidence>
<dbReference type="PANTHER" id="PTHR12241:SF145">
    <property type="entry name" value="TUBULIN POLYGLUTAMYLASE TTLL5"/>
    <property type="match status" value="1"/>
</dbReference>
<dbReference type="Gene3D" id="3.30.470.20">
    <property type="entry name" value="ATP-grasp fold, B domain"/>
    <property type="match status" value="1"/>
</dbReference>